<feature type="coiled-coil region" evidence="1">
    <location>
        <begin position="36"/>
        <end position="114"/>
    </location>
</feature>
<reference evidence="3 4" key="1">
    <citation type="submission" date="2020-04" db="EMBL/GenBank/DDBJ databases">
        <title>Perkinsus chesapeaki whole genome sequence.</title>
        <authorList>
            <person name="Bogema D.R."/>
        </authorList>
    </citation>
    <scope>NUCLEOTIDE SEQUENCE [LARGE SCALE GENOMIC DNA]</scope>
    <source>
        <strain evidence="3">ATCC PRA-425</strain>
    </source>
</reference>
<organism evidence="3 4">
    <name type="scientific">Perkinsus chesapeaki</name>
    <name type="common">Clam parasite</name>
    <name type="synonym">Perkinsus andrewsi</name>
    <dbReference type="NCBI Taxonomy" id="330153"/>
    <lineage>
        <taxon>Eukaryota</taxon>
        <taxon>Sar</taxon>
        <taxon>Alveolata</taxon>
        <taxon>Perkinsozoa</taxon>
        <taxon>Perkinsea</taxon>
        <taxon>Perkinsida</taxon>
        <taxon>Perkinsidae</taxon>
        <taxon>Perkinsus</taxon>
    </lineage>
</organism>
<sequence>MSSSEQNIDEDAFRVEDFVSAQAAVGLIPKDVAAYIKRSEKEAVKLREANRSLEATNAKLINKLRVAHLRSTETKHMKHVDAAARTIMQLKKLLREEQAKREKQEAYVRRLERKLLEQSTKGFSRERGRVDGVDSRAIIRAAADELGVRSNEISTLDVRSGLSSELCDEDFGAFTGVQHKQESPKPAKTLLPNERAPKSSPSMVLAKWEKVQEERSQKLKTARSTTPRQSGRHSSATDSEDHCEISDIEFVTDMVAKEHGLDD</sequence>
<keyword evidence="1" id="KW-0175">Coiled coil</keyword>
<feature type="region of interest" description="Disordered" evidence="2">
    <location>
        <begin position="175"/>
        <end position="249"/>
    </location>
</feature>
<name>A0A7J6LKN4_PERCH</name>
<proteinExistence type="predicted"/>
<protein>
    <submittedName>
        <fullName evidence="3">Uncharacterized protein</fullName>
    </submittedName>
</protein>
<dbReference type="Proteomes" id="UP000591131">
    <property type="component" value="Unassembled WGS sequence"/>
</dbReference>
<keyword evidence="4" id="KW-1185">Reference proteome</keyword>
<dbReference type="AlphaFoldDB" id="A0A7J6LKN4"/>
<evidence type="ECO:0000256" key="1">
    <source>
        <dbReference type="SAM" id="Coils"/>
    </source>
</evidence>
<evidence type="ECO:0000313" key="3">
    <source>
        <dbReference type="EMBL" id="KAF4659837.1"/>
    </source>
</evidence>
<evidence type="ECO:0000313" key="4">
    <source>
        <dbReference type="Proteomes" id="UP000591131"/>
    </source>
</evidence>
<evidence type="ECO:0000256" key="2">
    <source>
        <dbReference type="SAM" id="MobiDB-lite"/>
    </source>
</evidence>
<gene>
    <name evidence="3" type="ORF">FOL47_007404</name>
</gene>
<comment type="caution">
    <text evidence="3">The sequence shown here is derived from an EMBL/GenBank/DDBJ whole genome shotgun (WGS) entry which is preliminary data.</text>
</comment>
<dbReference type="EMBL" id="JAAPAO010000437">
    <property type="protein sequence ID" value="KAF4659837.1"/>
    <property type="molecule type" value="Genomic_DNA"/>
</dbReference>
<feature type="compositionally biased region" description="Polar residues" evidence="2">
    <location>
        <begin position="222"/>
        <end position="237"/>
    </location>
</feature>
<accession>A0A7J6LKN4</accession>
<feature type="compositionally biased region" description="Basic and acidic residues" evidence="2">
    <location>
        <begin position="207"/>
        <end position="217"/>
    </location>
</feature>